<evidence type="ECO:0000259" key="2">
    <source>
        <dbReference type="Pfam" id="PF23598"/>
    </source>
</evidence>
<evidence type="ECO:0000313" key="4">
    <source>
        <dbReference type="Proteomes" id="UP001163823"/>
    </source>
</evidence>
<dbReference type="EMBL" id="JARAOO010000012">
    <property type="protein sequence ID" value="KAJ7949801.1"/>
    <property type="molecule type" value="Genomic_DNA"/>
</dbReference>
<keyword evidence="1" id="KW-0677">Repeat</keyword>
<dbReference type="AlphaFoldDB" id="A0AAD7L2R2"/>
<dbReference type="Proteomes" id="UP001163823">
    <property type="component" value="Chromosome 12"/>
</dbReference>
<dbReference type="PANTHER" id="PTHR47186">
    <property type="entry name" value="LEUCINE-RICH REPEAT-CONTAINING PROTEIN 57"/>
    <property type="match status" value="1"/>
</dbReference>
<proteinExistence type="predicted"/>
<reference evidence="3" key="1">
    <citation type="journal article" date="2023" name="Science">
        <title>Elucidation of the pathway for biosynthesis of saponin adjuvants from the soapbark tree.</title>
        <authorList>
            <person name="Reed J."/>
            <person name="Orme A."/>
            <person name="El-Demerdash A."/>
            <person name="Owen C."/>
            <person name="Martin L.B.B."/>
            <person name="Misra R.C."/>
            <person name="Kikuchi S."/>
            <person name="Rejzek M."/>
            <person name="Martin A.C."/>
            <person name="Harkess A."/>
            <person name="Leebens-Mack J."/>
            <person name="Louveau T."/>
            <person name="Stephenson M.J."/>
            <person name="Osbourn A."/>
        </authorList>
    </citation>
    <scope>NUCLEOTIDE SEQUENCE</scope>
    <source>
        <strain evidence="3">S10</strain>
    </source>
</reference>
<gene>
    <name evidence="3" type="ORF">O6P43_030099</name>
</gene>
<dbReference type="InterPro" id="IPR055414">
    <property type="entry name" value="LRR_R13L4/SHOC2-like"/>
</dbReference>
<dbReference type="SUPFAM" id="SSF52058">
    <property type="entry name" value="L domain-like"/>
    <property type="match status" value="1"/>
</dbReference>
<keyword evidence="4" id="KW-1185">Reference proteome</keyword>
<dbReference type="InterPro" id="IPR032675">
    <property type="entry name" value="LRR_dom_sf"/>
</dbReference>
<organism evidence="3 4">
    <name type="scientific">Quillaja saponaria</name>
    <name type="common">Soap bark tree</name>
    <dbReference type="NCBI Taxonomy" id="32244"/>
    <lineage>
        <taxon>Eukaryota</taxon>
        <taxon>Viridiplantae</taxon>
        <taxon>Streptophyta</taxon>
        <taxon>Embryophyta</taxon>
        <taxon>Tracheophyta</taxon>
        <taxon>Spermatophyta</taxon>
        <taxon>Magnoliopsida</taxon>
        <taxon>eudicotyledons</taxon>
        <taxon>Gunneridae</taxon>
        <taxon>Pentapetalae</taxon>
        <taxon>rosids</taxon>
        <taxon>fabids</taxon>
        <taxon>Fabales</taxon>
        <taxon>Quillajaceae</taxon>
        <taxon>Quillaja</taxon>
    </lineage>
</organism>
<dbReference type="KEGG" id="qsa:O6P43_030099"/>
<dbReference type="Gene3D" id="3.80.10.10">
    <property type="entry name" value="Ribonuclease Inhibitor"/>
    <property type="match status" value="1"/>
</dbReference>
<name>A0AAD7L2R2_QUISA</name>
<dbReference type="Pfam" id="PF23598">
    <property type="entry name" value="LRR_14"/>
    <property type="match status" value="1"/>
</dbReference>
<comment type="caution">
    <text evidence="3">The sequence shown here is derived from an EMBL/GenBank/DDBJ whole genome shotgun (WGS) entry which is preliminary data.</text>
</comment>
<accession>A0AAD7L2R2</accession>
<dbReference type="PANTHER" id="PTHR47186:SF57">
    <property type="entry name" value="OS02G0478300 PROTEIN"/>
    <property type="match status" value="1"/>
</dbReference>
<evidence type="ECO:0000313" key="3">
    <source>
        <dbReference type="EMBL" id="KAJ7949801.1"/>
    </source>
</evidence>
<sequence length="349" mass="39557">MFIAGTYPSASFNNFPPGIKLLGILDLEGLPIHKLPDNLDRLFNLTYQNLAGTKVKELPNSIGKLCQLRTLDLKGTDIRVLPPGISELKKLRHLLAYRYSDEDNIGFNYVYGVRAMSNICMLKDLQVLGLLEVEGDCVKQLRNLTNLRKLGLSNLRETDEQDLCFAIEQMKSLQYICVMTANEDEVLRLDALSSAPTDLDSLLLKGKLKKLPHWFPSLAHVKNLDLIWTRSHVDLLPHIQELPNLVQLCLNRAYTGEQLYFGGGFKKLTDLRILNFPELKQIIIEEGAMPGLVKLYIDTSKHLRTVPNGIEYLTSLQESFVVNASAEFIEIVKGEDSARIQHIPWRVIY</sequence>
<evidence type="ECO:0000256" key="1">
    <source>
        <dbReference type="ARBA" id="ARBA00022737"/>
    </source>
</evidence>
<feature type="domain" description="Disease resistance R13L4/SHOC-2-like LRR" evidence="2">
    <location>
        <begin position="20"/>
        <end position="319"/>
    </location>
</feature>
<protein>
    <submittedName>
        <fullName evidence="3">Disease resistance protein</fullName>
    </submittedName>
</protein>